<organism evidence="1 2">
    <name type="scientific">Flavobacterium pokkalii</name>
    <dbReference type="NCBI Taxonomy" id="1940408"/>
    <lineage>
        <taxon>Bacteria</taxon>
        <taxon>Pseudomonadati</taxon>
        <taxon>Bacteroidota</taxon>
        <taxon>Flavobacteriia</taxon>
        <taxon>Flavobacteriales</taxon>
        <taxon>Flavobacteriaceae</taxon>
        <taxon>Flavobacterium</taxon>
    </lineage>
</organism>
<dbReference type="EMBL" id="NASZ01000033">
    <property type="protein sequence ID" value="MBD0726588.1"/>
    <property type="molecule type" value="Genomic_DNA"/>
</dbReference>
<gene>
    <name evidence="1" type="ORF">B6A10_15550</name>
</gene>
<sequence length="81" mass="9319">MNLTDFKALITGKKILCAIFGHKIVTSRNITNHLKEYKCTVCQMELTNDEEGDITHLTPELKEVNEALVSFYQKKILVKQH</sequence>
<reference evidence="1 2" key="1">
    <citation type="journal article" date="2020" name="Microbiol. Res.">
        <title>Flavobacterium pokkalii sp. nov., a novel plant growth promoting native rhizobacteria isolated from pokkali rice grown in coastal saline affected agricultural regions of southern India, Kerala.</title>
        <authorList>
            <person name="Menon R.R."/>
            <person name="Kumari S."/>
            <person name="Viver T."/>
            <person name="Rameshkumar N."/>
        </authorList>
    </citation>
    <scope>NUCLEOTIDE SEQUENCE [LARGE SCALE GENOMIC DNA]</scope>
    <source>
        <strain evidence="1 2">L1I52</strain>
    </source>
</reference>
<dbReference type="RefSeq" id="WP_188221597.1">
    <property type="nucleotide sequence ID" value="NZ_NASZ01000033.1"/>
</dbReference>
<comment type="caution">
    <text evidence="1">The sequence shown here is derived from an EMBL/GenBank/DDBJ whole genome shotgun (WGS) entry which is preliminary data.</text>
</comment>
<evidence type="ECO:0000313" key="1">
    <source>
        <dbReference type="EMBL" id="MBD0726588.1"/>
    </source>
</evidence>
<protein>
    <recommendedName>
        <fullName evidence="3">Prophage protein</fullName>
    </recommendedName>
</protein>
<keyword evidence="2" id="KW-1185">Reference proteome</keyword>
<name>A0ABR7UWY9_9FLAO</name>
<accession>A0ABR7UWY9</accession>
<evidence type="ECO:0000313" key="2">
    <source>
        <dbReference type="Proteomes" id="UP000661715"/>
    </source>
</evidence>
<dbReference type="Proteomes" id="UP000661715">
    <property type="component" value="Unassembled WGS sequence"/>
</dbReference>
<evidence type="ECO:0008006" key="3">
    <source>
        <dbReference type="Google" id="ProtNLM"/>
    </source>
</evidence>
<proteinExistence type="predicted"/>